<gene>
    <name evidence="1" type="ORF">IFJ97_05935</name>
</gene>
<sequence>MDAPDYIICLECDTPVYTFDWDGIRIAGGICASCGNEKPMLFSTEEAYEEMMASEDGRHYGSGHD</sequence>
<name>A0A8J6Y983_9BACT</name>
<accession>A0A8J6Y983</accession>
<protein>
    <submittedName>
        <fullName evidence="1">Uncharacterized protein</fullName>
    </submittedName>
</protein>
<dbReference type="Proteomes" id="UP000598633">
    <property type="component" value="Unassembled WGS sequence"/>
</dbReference>
<evidence type="ECO:0000313" key="2">
    <source>
        <dbReference type="Proteomes" id="UP000598633"/>
    </source>
</evidence>
<evidence type="ECO:0000313" key="1">
    <source>
        <dbReference type="EMBL" id="MBD3870884.1"/>
    </source>
</evidence>
<reference evidence="1 2" key="1">
    <citation type="submission" date="2020-08" db="EMBL/GenBank/DDBJ databases">
        <title>Acidobacteriota in marine sediments use diverse sulfur dissimilation pathways.</title>
        <authorList>
            <person name="Wasmund K."/>
        </authorList>
    </citation>
    <scope>NUCLEOTIDE SEQUENCE [LARGE SCALE GENOMIC DNA]</scope>
    <source>
        <strain evidence="1">MAG AM3-A</strain>
    </source>
</reference>
<comment type="caution">
    <text evidence="1">The sequence shown here is derived from an EMBL/GenBank/DDBJ whole genome shotgun (WGS) entry which is preliminary data.</text>
</comment>
<dbReference type="AlphaFoldDB" id="A0A8J6Y983"/>
<dbReference type="EMBL" id="JACXWA010000101">
    <property type="protein sequence ID" value="MBD3870884.1"/>
    <property type="molecule type" value="Genomic_DNA"/>
</dbReference>
<proteinExistence type="predicted"/>
<organism evidence="1 2">
    <name type="scientific">Candidatus Sulfomarinibacter kjeldsenii</name>
    <dbReference type="NCBI Taxonomy" id="2885994"/>
    <lineage>
        <taxon>Bacteria</taxon>
        <taxon>Pseudomonadati</taxon>
        <taxon>Acidobacteriota</taxon>
        <taxon>Thermoanaerobaculia</taxon>
        <taxon>Thermoanaerobaculales</taxon>
        <taxon>Candidatus Sulfomarinibacteraceae</taxon>
        <taxon>Candidatus Sulfomarinibacter</taxon>
    </lineage>
</organism>